<evidence type="ECO:0000256" key="1">
    <source>
        <dbReference type="SAM" id="MobiDB-lite"/>
    </source>
</evidence>
<evidence type="ECO:0000313" key="3">
    <source>
        <dbReference type="Proteomes" id="UP000609651"/>
    </source>
</evidence>
<keyword evidence="3" id="KW-1185">Reference proteome</keyword>
<organism evidence="2 3">
    <name type="scientific">Alienimonas chondri</name>
    <dbReference type="NCBI Taxonomy" id="2681879"/>
    <lineage>
        <taxon>Bacteria</taxon>
        <taxon>Pseudomonadati</taxon>
        <taxon>Planctomycetota</taxon>
        <taxon>Planctomycetia</taxon>
        <taxon>Planctomycetales</taxon>
        <taxon>Planctomycetaceae</taxon>
        <taxon>Alienimonas</taxon>
    </lineage>
</organism>
<sequence>MHFRGGRLTGAGADDCGPFTIRGVYDVARGTAEWTKSYARWDVLYRGFAEDDSIWGTWSLAGGLDGGGFRLWPEKHRRKDASAHTSLNRPKVIGGDVDTSDSFAESFADELEPAEVR</sequence>
<feature type="region of interest" description="Disordered" evidence="1">
    <location>
        <begin position="78"/>
        <end position="99"/>
    </location>
</feature>
<evidence type="ECO:0000313" key="2">
    <source>
        <dbReference type="EMBL" id="NNJ25308.1"/>
    </source>
</evidence>
<dbReference type="Proteomes" id="UP000609651">
    <property type="component" value="Unassembled WGS sequence"/>
</dbReference>
<proteinExistence type="predicted"/>
<gene>
    <name evidence="2" type="ORF">LzC2_13780</name>
</gene>
<comment type="caution">
    <text evidence="2">The sequence shown here is derived from an EMBL/GenBank/DDBJ whole genome shotgun (WGS) entry which is preliminary data.</text>
</comment>
<name>A0ABX1VC38_9PLAN</name>
<dbReference type="EMBL" id="WTPX01000031">
    <property type="protein sequence ID" value="NNJ25308.1"/>
    <property type="molecule type" value="Genomic_DNA"/>
</dbReference>
<accession>A0ABX1VC38</accession>
<protein>
    <submittedName>
        <fullName evidence="2">Uncharacterized protein</fullName>
    </submittedName>
</protein>
<reference evidence="2 3" key="1">
    <citation type="journal article" date="2020" name="Syst. Appl. Microbiol.">
        <title>Alienimonas chondri sp. nov., a novel planctomycete isolated from the biofilm of the red alga Chondrus crispus.</title>
        <authorList>
            <person name="Vitorino I."/>
            <person name="Albuquerque L."/>
            <person name="Wiegand S."/>
            <person name="Kallscheuer N."/>
            <person name="da Costa M.S."/>
            <person name="Lobo-da-Cunha A."/>
            <person name="Jogler C."/>
            <person name="Lage O.M."/>
        </authorList>
    </citation>
    <scope>NUCLEOTIDE SEQUENCE [LARGE SCALE GENOMIC DNA]</scope>
    <source>
        <strain evidence="2 3">LzC2</strain>
    </source>
</reference>